<dbReference type="PATRIC" id="fig|1121439.3.peg.1132"/>
<evidence type="ECO:0000256" key="10">
    <source>
        <dbReference type="ARBA" id="ARBA00023098"/>
    </source>
</evidence>
<accession>S7TBK0</accession>
<evidence type="ECO:0000256" key="16">
    <source>
        <dbReference type="SAM" id="Phobius"/>
    </source>
</evidence>
<dbReference type="STRING" id="1121439.dsat_2729"/>
<evidence type="ECO:0000256" key="8">
    <source>
        <dbReference type="ARBA" id="ARBA00022692"/>
    </source>
</evidence>
<dbReference type="PANTHER" id="PTHR14269:SF61">
    <property type="entry name" value="CDP-DIACYLGLYCEROL--SERINE O-PHOSPHATIDYLTRANSFERASE"/>
    <property type="match status" value="1"/>
</dbReference>
<evidence type="ECO:0000256" key="7">
    <source>
        <dbReference type="ARBA" id="ARBA00022679"/>
    </source>
</evidence>
<feature type="transmembrane region" description="Helical" evidence="16">
    <location>
        <begin position="103"/>
        <end position="120"/>
    </location>
</feature>
<evidence type="ECO:0000313" key="17">
    <source>
        <dbReference type="EMBL" id="EPR34537.1"/>
    </source>
</evidence>
<organism evidence="17 18">
    <name type="scientific">Alkalidesulfovibrio alkalitolerans DSM 16529</name>
    <dbReference type="NCBI Taxonomy" id="1121439"/>
    <lineage>
        <taxon>Bacteria</taxon>
        <taxon>Pseudomonadati</taxon>
        <taxon>Thermodesulfobacteriota</taxon>
        <taxon>Desulfovibrionia</taxon>
        <taxon>Desulfovibrionales</taxon>
        <taxon>Desulfovibrionaceae</taxon>
        <taxon>Alkalidesulfovibrio</taxon>
    </lineage>
</organism>
<keyword evidence="9 16" id="KW-1133">Transmembrane helix</keyword>
<dbReference type="GO" id="GO:0003882">
    <property type="term" value="F:CDP-diacylglycerol-serine O-phosphatidyltransferase activity"/>
    <property type="evidence" value="ECO:0007669"/>
    <property type="project" value="UniProtKB-EC"/>
</dbReference>
<dbReference type="AlphaFoldDB" id="S7TBK0"/>
<sequence>MDENSTQKPRHRGVYILPNLMTTASMFAGFLGMTMAIKGQYEFCAWAILVSCVLDGLDGKIARLTGTSSEFGVQLDSLADLVAFGVTPALLIYLWQLDGYGRLGLMACFLFMVCAALRLARFNIQTKTSGKLLFTGMPTPAAGCIMATLVLFEQRLPEGLAGSLLPPVCLVLAYGLSFLMVSKIRYFSFKEYGWFKAHPLTTLVTAVLLFVVIASEPALLLFPLGLTYALSGIVYTFIILPRRHPKLLGDQSQDLS</sequence>
<evidence type="ECO:0000256" key="11">
    <source>
        <dbReference type="ARBA" id="ARBA00023136"/>
    </source>
</evidence>
<keyword evidence="10" id="KW-0443">Lipid metabolism</keyword>
<protein>
    <recommendedName>
        <fullName evidence="5">CDP-diacylglycerol--serine O-phosphatidyltransferase</fullName>
        <ecNumber evidence="4">2.7.8.8</ecNumber>
    </recommendedName>
    <alternativeName>
        <fullName evidence="14">Phosphatidylserine synthase</fullName>
    </alternativeName>
</protein>
<gene>
    <name evidence="17" type="ORF">dsat_2729</name>
</gene>
<feature type="transmembrane region" description="Helical" evidence="16">
    <location>
        <begin position="193"/>
        <end position="214"/>
    </location>
</feature>
<keyword evidence="6" id="KW-0444">Lipid biosynthesis</keyword>
<dbReference type="InterPro" id="IPR000462">
    <property type="entry name" value="CDP-OH_P_trans"/>
</dbReference>
<dbReference type="NCBIfam" id="TIGR00473">
    <property type="entry name" value="pssA"/>
    <property type="match status" value="1"/>
</dbReference>
<proteinExistence type="inferred from homology"/>
<evidence type="ECO:0000256" key="1">
    <source>
        <dbReference type="ARBA" id="ARBA00000287"/>
    </source>
</evidence>
<dbReference type="InterPro" id="IPR048254">
    <property type="entry name" value="CDP_ALCOHOL_P_TRANSF_CS"/>
</dbReference>
<feature type="transmembrane region" description="Helical" evidence="16">
    <location>
        <begin position="132"/>
        <end position="152"/>
    </location>
</feature>
<feature type="transmembrane region" description="Helical" evidence="16">
    <location>
        <begin position="220"/>
        <end position="240"/>
    </location>
</feature>
<feature type="transmembrane region" description="Helical" evidence="16">
    <location>
        <begin position="12"/>
        <end position="33"/>
    </location>
</feature>
<evidence type="ECO:0000256" key="14">
    <source>
        <dbReference type="ARBA" id="ARBA00032361"/>
    </source>
</evidence>
<keyword evidence="8 16" id="KW-0812">Transmembrane</keyword>
<dbReference type="Pfam" id="PF01066">
    <property type="entry name" value="CDP-OH_P_transf"/>
    <property type="match status" value="1"/>
</dbReference>
<evidence type="ECO:0000256" key="12">
    <source>
        <dbReference type="ARBA" id="ARBA00023209"/>
    </source>
</evidence>
<evidence type="ECO:0000256" key="3">
    <source>
        <dbReference type="ARBA" id="ARBA00010441"/>
    </source>
</evidence>
<dbReference type="PANTHER" id="PTHR14269">
    <property type="entry name" value="CDP-DIACYLGLYCEROL--GLYCEROL-3-PHOSPHATE 3-PHOSPHATIDYLTRANSFERASE-RELATED"/>
    <property type="match status" value="1"/>
</dbReference>
<evidence type="ECO:0000256" key="4">
    <source>
        <dbReference type="ARBA" id="ARBA00013174"/>
    </source>
</evidence>
<dbReference type="eggNOG" id="COG1183">
    <property type="taxonomic scope" value="Bacteria"/>
</dbReference>
<comment type="caution">
    <text evidence="17">The sequence shown here is derived from an EMBL/GenBank/DDBJ whole genome shotgun (WGS) entry which is preliminary data.</text>
</comment>
<dbReference type="PROSITE" id="PS00379">
    <property type="entry name" value="CDP_ALCOHOL_P_TRANSF"/>
    <property type="match status" value="1"/>
</dbReference>
<keyword evidence="7 15" id="KW-0808">Transferase</keyword>
<evidence type="ECO:0000313" key="18">
    <source>
        <dbReference type="Proteomes" id="UP000014975"/>
    </source>
</evidence>
<evidence type="ECO:0000256" key="2">
    <source>
        <dbReference type="ARBA" id="ARBA00004127"/>
    </source>
</evidence>
<keyword evidence="18" id="KW-1185">Reference proteome</keyword>
<dbReference type="InterPro" id="IPR050324">
    <property type="entry name" value="CDP-alcohol_PTase-I"/>
</dbReference>
<evidence type="ECO:0000256" key="13">
    <source>
        <dbReference type="ARBA" id="ARBA00023264"/>
    </source>
</evidence>
<evidence type="ECO:0000256" key="15">
    <source>
        <dbReference type="RuleBase" id="RU003750"/>
    </source>
</evidence>
<dbReference type="GO" id="GO:0008654">
    <property type="term" value="P:phospholipid biosynthetic process"/>
    <property type="evidence" value="ECO:0007669"/>
    <property type="project" value="UniProtKB-KW"/>
</dbReference>
<keyword evidence="11 16" id="KW-0472">Membrane</keyword>
<dbReference type="GO" id="GO:0012505">
    <property type="term" value="C:endomembrane system"/>
    <property type="evidence" value="ECO:0007669"/>
    <property type="project" value="UniProtKB-SubCell"/>
</dbReference>
<keyword evidence="13" id="KW-1208">Phospholipid metabolism</keyword>
<dbReference type="Gene3D" id="1.20.120.1760">
    <property type="match status" value="1"/>
</dbReference>
<name>S7TBK0_9BACT</name>
<evidence type="ECO:0000256" key="6">
    <source>
        <dbReference type="ARBA" id="ARBA00022516"/>
    </source>
</evidence>
<comment type="similarity">
    <text evidence="3 15">Belongs to the CDP-alcohol phosphatidyltransferase class-I family.</text>
</comment>
<dbReference type="InterPro" id="IPR004533">
    <property type="entry name" value="CDP-diaglyc--ser_O-PTrfase"/>
</dbReference>
<dbReference type="EC" id="2.7.8.8" evidence="4"/>
<keyword evidence="12" id="KW-0594">Phospholipid biosynthesis</keyword>
<comment type="catalytic activity">
    <reaction evidence="1">
        <text>a CDP-1,2-diacyl-sn-glycerol + L-serine = a 1,2-diacyl-sn-glycero-3-phospho-L-serine + CMP + H(+)</text>
        <dbReference type="Rhea" id="RHEA:16913"/>
        <dbReference type="ChEBI" id="CHEBI:15378"/>
        <dbReference type="ChEBI" id="CHEBI:33384"/>
        <dbReference type="ChEBI" id="CHEBI:57262"/>
        <dbReference type="ChEBI" id="CHEBI:58332"/>
        <dbReference type="ChEBI" id="CHEBI:60377"/>
        <dbReference type="EC" id="2.7.8.8"/>
    </reaction>
</comment>
<dbReference type="Proteomes" id="UP000014975">
    <property type="component" value="Unassembled WGS sequence"/>
</dbReference>
<feature type="transmembrane region" description="Helical" evidence="16">
    <location>
        <begin position="164"/>
        <end position="181"/>
    </location>
</feature>
<dbReference type="RefSeq" id="WP_020886614.1">
    <property type="nucleotide sequence ID" value="NZ_ATHI01000009.1"/>
</dbReference>
<dbReference type="EMBL" id="ATHI01000009">
    <property type="protein sequence ID" value="EPR34537.1"/>
    <property type="molecule type" value="Genomic_DNA"/>
</dbReference>
<dbReference type="GO" id="GO:0016020">
    <property type="term" value="C:membrane"/>
    <property type="evidence" value="ECO:0007669"/>
    <property type="project" value="InterPro"/>
</dbReference>
<evidence type="ECO:0000256" key="9">
    <source>
        <dbReference type="ARBA" id="ARBA00022989"/>
    </source>
</evidence>
<comment type="subcellular location">
    <subcellularLocation>
        <location evidence="2">Endomembrane system</location>
        <topology evidence="2">Multi-pass membrane protein</topology>
    </subcellularLocation>
</comment>
<evidence type="ECO:0000256" key="5">
    <source>
        <dbReference type="ARBA" id="ARBA00017171"/>
    </source>
</evidence>
<dbReference type="InterPro" id="IPR043130">
    <property type="entry name" value="CDP-OH_PTrfase_TM_dom"/>
</dbReference>
<reference evidence="17 18" key="1">
    <citation type="journal article" date="2013" name="Genome Announc.">
        <title>Draft genome sequences for three mercury-methylating, sulfate-reducing bacteria.</title>
        <authorList>
            <person name="Brown S.D."/>
            <person name="Hurt R.A.Jr."/>
            <person name="Gilmour C.C."/>
            <person name="Elias D.A."/>
        </authorList>
    </citation>
    <scope>NUCLEOTIDE SEQUENCE [LARGE SCALE GENOMIC DNA]</scope>
    <source>
        <strain evidence="17 18">DSM 16529</strain>
    </source>
</reference>